<proteinExistence type="predicted"/>
<dbReference type="Pfam" id="PF01585">
    <property type="entry name" value="G-patch"/>
    <property type="match status" value="1"/>
</dbReference>
<gene>
    <name evidence="2" type="ORF">EG68_06938</name>
</gene>
<comment type="caution">
    <text evidence="2">The sequence shown here is derived from an EMBL/GenBank/DDBJ whole genome shotgun (WGS) entry which is preliminary data.</text>
</comment>
<keyword evidence="3" id="KW-1185">Reference proteome</keyword>
<feature type="domain" description="G-patch" evidence="1">
    <location>
        <begin position="4"/>
        <end position="84"/>
    </location>
</feature>
<dbReference type="InterPro" id="IPR039146">
    <property type="entry name" value="GPANK1"/>
</dbReference>
<dbReference type="EMBL" id="JTDE01003574">
    <property type="protein sequence ID" value="KAF7255898.1"/>
    <property type="molecule type" value="Genomic_DNA"/>
</dbReference>
<dbReference type="PANTHER" id="PTHR20923:SF1">
    <property type="entry name" value="G PATCH DOMAIN AND ANKYRIN REPEAT-CONTAINING PROTEIN 1"/>
    <property type="match status" value="1"/>
</dbReference>
<dbReference type="InterPro" id="IPR000467">
    <property type="entry name" value="G_patch_dom"/>
</dbReference>
<dbReference type="SMART" id="SM00443">
    <property type="entry name" value="G_patch"/>
    <property type="match status" value="1"/>
</dbReference>
<evidence type="ECO:0000313" key="2">
    <source>
        <dbReference type="EMBL" id="KAF7255898.1"/>
    </source>
</evidence>
<accession>A0A8S9YVL6</accession>
<protein>
    <recommendedName>
        <fullName evidence="1">G-patch domain-containing protein</fullName>
    </recommendedName>
</protein>
<organism evidence="2 3">
    <name type="scientific">Paragonimus skrjabini miyazakii</name>
    <dbReference type="NCBI Taxonomy" id="59628"/>
    <lineage>
        <taxon>Eukaryota</taxon>
        <taxon>Metazoa</taxon>
        <taxon>Spiralia</taxon>
        <taxon>Lophotrochozoa</taxon>
        <taxon>Platyhelminthes</taxon>
        <taxon>Trematoda</taxon>
        <taxon>Digenea</taxon>
        <taxon>Plagiorchiida</taxon>
        <taxon>Troglotremata</taxon>
        <taxon>Troglotrematidae</taxon>
        <taxon>Paragonimus</taxon>
    </lineage>
</organism>
<dbReference type="PROSITE" id="PS50174">
    <property type="entry name" value="G_PATCH"/>
    <property type="match status" value="1"/>
</dbReference>
<name>A0A8S9YVL6_9TREM</name>
<evidence type="ECO:0000259" key="1">
    <source>
        <dbReference type="PROSITE" id="PS50174"/>
    </source>
</evidence>
<dbReference type="AlphaFoldDB" id="A0A8S9YVL6"/>
<dbReference type="Proteomes" id="UP000822476">
    <property type="component" value="Unassembled WGS sequence"/>
</dbReference>
<reference evidence="2" key="1">
    <citation type="submission" date="2019-07" db="EMBL/GenBank/DDBJ databases">
        <title>Annotation for the trematode Paragonimus miyazaki's.</title>
        <authorList>
            <person name="Choi Y.-J."/>
        </authorList>
    </citation>
    <scope>NUCLEOTIDE SEQUENCE</scope>
    <source>
        <strain evidence="2">Japan</strain>
    </source>
</reference>
<dbReference type="OrthoDB" id="515366at2759"/>
<sequence>MIPRSNVGYQLLERIGWSDCVSHSDMGNDELDSLVLSSTAVDTSHAIHSVIQTGGGLGPHGQGRRHPVSTILKRDRFGLGWTDTTKQTARVTHFAPHDVRAVEVPFRVRNAASSSRLKLDKQFQSRKLKLDKARERRLRAQLNLSDEHFVVLHGS</sequence>
<evidence type="ECO:0000313" key="3">
    <source>
        <dbReference type="Proteomes" id="UP000822476"/>
    </source>
</evidence>
<dbReference type="PANTHER" id="PTHR20923">
    <property type="entry name" value="BAT4 PROTEIN-RELATED"/>
    <property type="match status" value="1"/>
</dbReference>
<dbReference type="GO" id="GO:0003676">
    <property type="term" value="F:nucleic acid binding"/>
    <property type="evidence" value="ECO:0007669"/>
    <property type="project" value="InterPro"/>
</dbReference>